<dbReference type="InterPro" id="IPR050307">
    <property type="entry name" value="Sterol_Desaturase_Related"/>
</dbReference>
<dbReference type="GO" id="GO:0008610">
    <property type="term" value="P:lipid biosynthetic process"/>
    <property type="evidence" value="ECO:0007669"/>
    <property type="project" value="InterPro"/>
</dbReference>
<feature type="region of interest" description="Disordered" evidence="5">
    <location>
        <begin position="1"/>
        <end position="39"/>
    </location>
</feature>
<evidence type="ECO:0000256" key="3">
    <source>
        <dbReference type="ARBA" id="ARBA00022989"/>
    </source>
</evidence>
<keyword evidence="2" id="KW-0812">Transmembrane</keyword>
<dbReference type="AlphaFoldDB" id="A0A117E4H5"/>
<dbReference type="VEuPathDB" id="FungiDB:An03g06410"/>
<dbReference type="InterPro" id="IPR006694">
    <property type="entry name" value="Fatty_acid_hydroxylase"/>
</dbReference>
<feature type="compositionally biased region" description="Low complexity" evidence="5">
    <location>
        <begin position="19"/>
        <end position="39"/>
    </location>
</feature>
<dbReference type="PANTHER" id="PTHR11863">
    <property type="entry name" value="STEROL DESATURASE"/>
    <property type="match status" value="1"/>
</dbReference>
<evidence type="ECO:0000256" key="5">
    <source>
        <dbReference type="SAM" id="MobiDB-lite"/>
    </source>
</evidence>
<dbReference type="OrthoDB" id="1658724at2759"/>
<accession>A0A117E4H5</accession>
<reference evidence="8" key="1">
    <citation type="journal article" date="2016" name="Genome Announc.">
        <title>Draft genome sequence of Aspergillus niger strain An76.</title>
        <authorList>
            <person name="Gong W."/>
            <person name="Cheng Z."/>
            <person name="Zhang H."/>
            <person name="Liu L."/>
            <person name="Gao P."/>
            <person name="Wang L."/>
        </authorList>
    </citation>
    <scope>NUCLEOTIDE SEQUENCE [LARGE SCALE GENOMIC DNA]</scope>
    <source>
        <strain evidence="8">An76</strain>
    </source>
</reference>
<comment type="subcellular location">
    <subcellularLocation>
        <location evidence="1">Membrane</location>
    </subcellularLocation>
</comment>
<organism evidence="7 8">
    <name type="scientific">Aspergillus niger</name>
    <dbReference type="NCBI Taxonomy" id="5061"/>
    <lineage>
        <taxon>Eukaryota</taxon>
        <taxon>Fungi</taxon>
        <taxon>Dikarya</taxon>
        <taxon>Ascomycota</taxon>
        <taxon>Pezizomycotina</taxon>
        <taxon>Eurotiomycetes</taxon>
        <taxon>Eurotiomycetidae</taxon>
        <taxon>Eurotiales</taxon>
        <taxon>Aspergillaceae</taxon>
        <taxon>Aspergillus</taxon>
        <taxon>Aspergillus subgen. Circumdati</taxon>
    </lineage>
</organism>
<gene>
    <name evidence="7" type="ORF">ABL_09782</name>
</gene>
<dbReference type="Pfam" id="PF04116">
    <property type="entry name" value="FA_hydroxylase"/>
    <property type="match status" value="1"/>
</dbReference>
<dbReference type="VEuPathDB" id="FungiDB:ATCC64974_75810"/>
<dbReference type="VEuPathDB" id="FungiDB:An03g06400"/>
<keyword evidence="3" id="KW-1133">Transmembrane helix</keyword>
<dbReference type="VEuPathDB" id="FungiDB:M747DRAFT_232643"/>
<dbReference type="GO" id="GO:0016020">
    <property type="term" value="C:membrane"/>
    <property type="evidence" value="ECO:0007669"/>
    <property type="project" value="UniProtKB-SubCell"/>
</dbReference>
<proteinExistence type="predicted"/>
<dbReference type="Proteomes" id="UP000068243">
    <property type="component" value="Unassembled WGS sequence"/>
</dbReference>
<name>A0A117E4H5_ASPNG</name>
<evidence type="ECO:0000259" key="6">
    <source>
        <dbReference type="Pfam" id="PF04116"/>
    </source>
</evidence>
<dbReference type="EMBL" id="BCMY01000025">
    <property type="protein sequence ID" value="GAQ47121.1"/>
    <property type="molecule type" value="Genomic_DNA"/>
</dbReference>
<evidence type="ECO:0000313" key="7">
    <source>
        <dbReference type="EMBL" id="GAQ47121.1"/>
    </source>
</evidence>
<evidence type="ECO:0000256" key="1">
    <source>
        <dbReference type="ARBA" id="ARBA00004370"/>
    </source>
</evidence>
<evidence type="ECO:0000256" key="2">
    <source>
        <dbReference type="ARBA" id="ARBA00022692"/>
    </source>
</evidence>
<evidence type="ECO:0000256" key="4">
    <source>
        <dbReference type="ARBA" id="ARBA00023136"/>
    </source>
</evidence>
<feature type="domain" description="Fatty acid hydroxylase" evidence="6">
    <location>
        <begin position="660"/>
        <end position="796"/>
    </location>
</feature>
<dbReference type="VEuPathDB" id="FungiDB:ASPNIDRAFT2_1146242"/>
<dbReference type="GO" id="GO:0005506">
    <property type="term" value="F:iron ion binding"/>
    <property type="evidence" value="ECO:0007669"/>
    <property type="project" value="InterPro"/>
</dbReference>
<dbReference type="PaxDb" id="5061-CADANGAP00003560"/>
<feature type="compositionally biased region" description="Polar residues" evidence="5">
    <location>
        <begin position="1"/>
        <end position="11"/>
    </location>
</feature>
<comment type="caution">
    <text evidence="7">The sequence shown here is derived from an EMBL/GenBank/DDBJ whole genome shotgun (WGS) entry which is preliminary data.</text>
</comment>
<dbReference type="VEuPathDB" id="FungiDB:ASPNIDRAFT2_1220730"/>
<evidence type="ECO:0000313" key="8">
    <source>
        <dbReference type="Proteomes" id="UP000068243"/>
    </source>
</evidence>
<keyword evidence="4" id="KW-0472">Membrane</keyword>
<dbReference type="VEuPathDB" id="FungiDB:M747DRAFT_175395"/>
<dbReference type="VEuPathDB" id="FungiDB:ATCC64974_75800"/>
<dbReference type="GO" id="GO:0016491">
    <property type="term" value="F:oxidoreductase activity"/>
    <property type="evidence" value="ECO:0007669"/>
    <property type="project" value="InterPro"/>
</dbReference>
<sequence>MLEANGNSSTVDKAYERVSQQPGPAASSPSGCLSSLSPPDNALNENLQCQAYDWTLESMTQIPTWLATDDFDINALNAAIIASTNLPALLQNSATMGPISDPLLQTGESLPNGTEKFEDIICRHWFTHPEAPGTEHGLPDRESRATVDEPYRQGLTERLQYRVPTDPLPSTDFLWVRRIRVLRSHQSTCEIEREEIERDPEGAWTKWVAKEEQRRLVAGLAILDSEFADLFLSEPYMRRPSLRSSISDDEIWTAPTAADWSRSLTRQLSSHVRSDSMAKQNSFKEYFALEEIAGSVCDARMSDDYSALPSQQSVLEKFYCNNITQRSSSVGPDNFCLRALWHVTFLSSLVDYDRLELAVGREGHEESQRHVCYARAWANSRDGWRCVVHAVLTFRCLESMPIAKEPPIHAPRSLHRAILVLYCYLQFKDIADHTDVTRNAFDFPELSHAGINCERILAEVNGPGMWGPKPMHSSMLCHFIELLRRFGHWGLARQQAAMWEVVVADEGMYSSLYTNMEFNMNSTFAPPAAATYPELYALASQNPKLSFLEKAWWTHYAYWDNDIIATGIITFLAHEILYFARCIPWIIADALPTLFHRFKIQDKKAPPSAKEQWSCVKYILAIHFIVEMPMIVLFHPMMELFGLKYALPFPDLKTLAIQITIFFFVEDTYHYWLHRAFHWGPLYRAIHRVHHQYAAPFGLTAEYASPWETMLLGLGTIGPPLVLGYFTGEVHLMTVLAWVALRQFQAIDAHSGYDFPWSLRRIFPLWGGSDWHDDHHRYFRGNYSSSFKHWDVLMGTVAGPRGKKMRQE</sequence>
<protein>
    <submittedName>
        <fullName evidence="7">Similar to An03g06400</fullName>
    </submittedName>
</protein>